<dbReference type="PROSITE" id="PS01124">
    <property type="entry name" value="HTH_ARAC_FAMILY_2"/>
    <property type="match status" value="1"/>
</dbReference>
<dbReference type="Pfam" id="PF12833">
    <property type="entry name" value="HTH_18"/>
    <property type="match status" value="1"/>
</dbReference>
<evidence type="ECO:0000313" key="11">
    <source>
        <dbReference type="EMBL" id="GGI65729.1"/>
    </source>
</evidence>
<evidence type="ECO:0000256" key="1">
    <source>
        <dbReference type="ARBA" id="ARBA00004496"/>
    </source>
</evidence>
<dbReference type="InterPro" id="IPR051552">
    <property type="entry name" value="HptR"/>
</dbReference>
<dbReference type="InterPro" id="IPR041522">
    <property type="entry name" value="CdaR_GGDEF"/>
</dbReference>
<keyword evidence="12" id="KW-1185">Reference proteome</keyword>
<keyword evidence="5" id="KW-0805">Transcription regulation</keyword>
<dbReference type="GO" id="GO:0003700">
    <property type="term" value="F:DNA-binding transcription factor activity"/>
    <property type="evidence" value="ECO:0007669"/>
    <property type="project" value="InterPro"/>
</dbReference>
<dbReference type="GO" id="GO:0005737">
    <property type="term" value="C:cytoplasm"/>
    <property type="evidence" value="ECO:0007669"/>
    <property type="project" value="UniProtKB-SubCell"/>
</dbReference>
<dbReference type="InterPro" id="IPR020449">
    <property type="entry name" value="Tscrpt_reg_AraC-type_HTH"/>
</dbReference>
<proteinExistence type="predicted"/>
<dbReference type="EMBL" id="BMDT01000005">
    <property type="protein sequence ID" value="GGI65729.1"/>
    <property type="molecule type" value="Genomic_DNA"/>
</dbReference>
<feature type="domain" description="HTH araC/xylS-type" evidence="9">
    <location>
        <begin position="434"/>
        <end position="533"/>
    </location>
</feature>
<organism evidence="11 12">
    <name type="scientific">Enterococcus alcedinis</name>
    <dbReference type="NCBI Taxonomy" id="1274384"/>
    <lineage>
        <taxon>Bacteria</taxon>
        <taxon>Bacillati</taxon>
        <taxon>Bacillota</taxon>
        <taxon>Bacilli</taxon>
        <taxon>Lactobacillales</taxon>
        <taxon>Enterococcaceae</taxon>
        <taxon>Enterococcus</taxon>
    </lineage>
</organism>
<dbReference type="PRINTS" id="PR00032">
    <property type="entry name" value="HTHARAC"/>
</dbReference>
<evidence type="ECO:0000313" key="12">
    <source>
        <dbReference type="Proteomes" id="UP000622610"/>
    </source>
</evidence>
<dbReference type="Pfam" id="PF17853">
    <property type="entry name" value="GGDEF_2"/>
    <property type="match status" value="1"/>
</dbReference>
<dbReference type="Pfam" id="PF00072">
    <property type="entry name" value="Response_reg"/>
    <property type="match status" value="1"/>
</dbReference>
<evidence type="ECO:0000256" key="5">
    <source>
        <dbReference type="ARBA" id="ARBA00023015"/>
    </source>
</evidence>
<evidence type="ECO:0000256" key="4">
    <source>
        <dbReference type="ARBA" id="ARBA00023012"/>
    </source>
</evidence>
<dbReference type="SUPFAM" id="SSF52172">
    <property type="entry name" value="CheY-like"/>
    <property type="match status" value="1"/>
</dbReference>
<evidence type="ECO:0000256" key="3">
    <source>
        <dbReference type="ARBA" id="ARBA00022553"/>
    </source>
</evidence>
<dbReference type="Proteomes" id="UP000622610">
    <property type="component" value="Unassembled WGS sequence"/>
</dbReference>
<evidence type="ECO:0000259" key="9">
    <source>
        <dbReference type="PROSITE" id="PS01124"/>
    </source>
</evidence>
<dbReference type="SMART" id="SM00342">
    <property type="entry name" value="HTH_ARAC"/>
    <property type="match status" value="1"/>
</dbReference>
<keyword evidence="7" id="KW-0804">Transcription</keyword>
<dbReference type="RefSeq" id="WP_188367568.1">
    <property type="nucleotide sequence ID" value="NZ_BMDT01000005.1"/>
</dbReference>
<dbReference type="PANTHER" id="PTHR42713">
    <property type="entry name" value="HISTIDINE KINASE-RELATED"/>
    <property type="match status" value="1"/>
</dbReference>
<keyword evidence="2" id="KW-0963">Cytoplasm</keyword>
<dbReference type="Gene3D" id="3.40.50.2300">
    <property type="match status" value="1"/>
</dbReference>
<dbReference type="SMART" id="SM00448">
    <property type="entry name" value="REC"/>
    <property type="match status" value="1"/>
</dbReference>
<dbReference type="GO" id="GO:0043565">
    <property type="term" value="F:sequence-specific DNA binding"/>
    <property type="evidence" value="ECO:0007669"/>
    <property type="project" value="InterPro"/>
</dbReference>
<protein>
    <submittedName>
        <fullName evidence="11">AraC family transcriptional regulator</fullName>
    </submittedName>
</protein>
<dbReference type="PROSITE" id="PS50110">
    <property type="entry name" value="RESPONSE_REGULATORY"/>
    <property type="match status" value="1"/>
</dbReference>
<dbReference type="InterPro" id="IPR009057">
    <property type="entry name" value="Homeodomain-like_sf"/>
</dbReference>
<reference evidence="11" key="1">
    <citation type="journal article" date="2014" name="Int. J. Syst. Evol. Microbiol.">
        <title>Complete genome sequence of Corynebacterium casei LMG S-19264T (=DSM 44701T), isolated from a smear-ripened cheese.</title>
        <authorList>
            <consortium name="US DOE Joint Genome Institute (JGI-PGF)"/>
            <person name="Walter F."/>
            <person name="Albersmeier A."/>
            <person name="Kalinowski J."/>
            <person name="Ruckert C."/>
        </authorList>
    </citation>
    <scope>NUCLEOTIDE SEQUENCE</scope>
    <source>
        <strain evidence="11">CCM 8433</strain>
    </source>
</reference>
<keyword evidence="3 8" id="KW-0597">Phosphoprotein</keyword>
<reference evidence="11" key="2">
    <citation type="submission" date="2020-09" db="EMBL/GenBank/DDBJ databases">
        <authorList>
            <person name="Sun Q."/>
            <person name="Sedlacek I."/>
        </authorList>
    </citation>
    <scope>NUCLEOTIDE SEQUENCE</scope>
    <source>
        <strain evidence="11">CCM 8433</strain>
    </source>
</reference>
<dbReference type="CDD" id="cd17536">
    <property type="entry name" value="REC_YesN-like"/>
    <property type="match status" value="1"/>
</dbReference>
<keyword evidence="4" id="KW-0902">Two-component regulatory system</keyword>
<feature type="domain" description="Response regulatory" evidence="10">
    <location>
        <begin position="6"/>
        <end position="123"/>
    </location>
</feature>
<dbReference type="InterPro" id="IPR001789">
    <property type="entry name" value="Sig_transdc_resp-reg_receiver"/>
</dbReference>
<dbReference type="Gene3D" id="1.10.10.60">
    <property type="entry name" value="Homeodomain-like"/>
    <property type="match status" value="2"/>
</dbReference>
<dbReference type="AlphaFoldDB" id="A0A917JI30"/>
<evidence type="ECO:0000256" key="7">
    <source>
        <dbReference type="ARBA" id="ARBA00023163"/>
    </source>
</evidence>
<keyword evidence="6" id="KW-0238">DNA-binding</keyword>
<evidence type="ECO:0000256" key="6">
    <source>
        <dbReference type="ARBA" id="ARBA00023125"/>
    </source>
</evidence>
<evidence type="ECO:0000259" key="10">
    <source>
        <dbReference type="PROSITE" id="PS50110"/>
    </source>
</evidence>
<dbReference type="InterPro" id="IPR018060">
    <property type="entry name" value="HTH_AraC"/>
</dbReference>
<comment type="caution">
    <text evidence="11">The sequence shown here is derived from an EMBL/GenBank/DDBJ whole genome shotgun (WGS) entry which is preliminary data.</text>
</comment>
<dbReference type="InterPro" id="IPR011006">
    <property type="entry name" value="CheY-like_superfamily"/>
</dbReference>
<dbReference type="PANTHER" id="PTHR42713:SF3">
    <property type="entry name" value="TRANSCRIPTIONAL REGULATORY PROTEIN HPTR"/>
    <property type="match status" value="1"/>
</dbReference>
<name>A0A917JI30_9ENTE</name>
<dbReference type="SUPFAM" id="SSF46689">
    <property type="entry name" value="Homeodomain-like"/>
    <property type="match status" value="2"/>
</dbReference>
<sequence length="537" mass="62249">MEKYYKVLLIDDEAEIREGMAFRIPWEQLGLTICGTAENGVEALELAEKHHPDIIITDIQMPFMDGLTFIQKAQKMLPLSKFIVFSGYERFEYAQKAVSLHVTEYLLKPFSSQELVEVLIHTKNEMLREKQQHRDIERLQQQFQENLPLLRQSFLLSCLSGLATEESIEHQSESFQLMANNHYSLLLFDTGNLKHASHFKGKEALYMISIKQFVNEKLSQLLVNDTFIFGDYVVSLLPLALDFDVDLLMKHVNEICREVSRENGEMVVAGLSQSVAGLAQLPFAYEQAQDALAYSYRLDRQEWFATYIQDVTQATDLIILSEKGERQLTNLLKLGSERDLEERIATIFQEIKDKHLSFQNYRVYLIEHVTLLLRIVASYDSDPQQVFQEDIMKKIAMLDKLSLEEMADWFLEKSTQLNQSIQMSTLDSGKAAINKAKWLVKERYQDPDLSIEDISQELFLSSAYFSSIFKKETGQSFISYLTEERLKQAVRLLETSTDKNYMIAEKVGYSEPNYFSYVFKKHYGLSPSKYRAQRLTV</sequence>
<accession>A0A917JI30</accession>
<evidence type="ECO:0000256" key="2">
    <source>
        <dbReference type="ARBA" id="ARBA00022490"/>
    </source>
</evidence>
<dbReference type="GO" id="GO:0000160">
    <property type="term" value="P:phosphorelay signal transduction system"/>
    <property type="evidence" value="ECO:0007669"/>
    <property type="project" value="UniProtKB-KW"/>
</dbReference>
<gene>
    <name evidence="11" type="ORF">GCM10011482_13830</name>
</gene>
<feature type="modified residue" description="4-aspartylphosphate" evidence="8">
    <location>
        <position position="58"/>
    </location>
</feature>
<comment type="subcellular location">
    <subcellularLocation>
        <location evidence="1">Cytoplasm</location>
    </subcellularLocation>
</comment>
<evidence type="ECO:0000256" key="8">
    <source>
        <dbReference type="PROSITE-ProRule" id="PRU00169"/>
    </source>
</evidence>